<comment type="similarity">
    <text evidence="1">Belongs to the sulfatase family.</text>
</comment>
<keyword evidence="8" id="KW-1185">Reference proteome</keyword>
<dbReference type="EC" id="3.1.6.4" evidence="7"/>
<evidence type="ECO:0000256" key="3">
    <source>
        <dbReference type="ARBA" id="ARBA00022801"/>
    </source>
</evidence>
<evidence type="ECO:0000256" key="2">
    <source>
        <dbReference type="ARBA" id="ARBA00022723"/>
    </source>
</evidence>
<keyword evidence="4" id="KW-0106">Calcium</keyword>
<feature type="domain" description="Sulfatase N-terminal" evidence="6">
    <location>
        <begin position="35"/>
        <end position="365"/>
    </location>
</feature>
<keyword evidence="2" id="KW-0479">Metal-binding</keyword>
<dbReference type="Gene3D" id="3.40.720.10">
    <property type="entry name" value="Alkaline Phosphatase, subunit A"/>
    <property type="match status" value="2"/>
</dbReference>
<feature type="chain" id="PRO_5003260283" evidence="5">
    <location>
        <begin position="24"/>
        <end position="502"/>
    </location>
</feature>
<evidence type="ECO:0000256" key="4">
    <source>
        <dbReference type="ARBA" id="ARBA00022837"/>
    </source>
</evidence>
<dbReference type="PROSITE" id="PS00523">
    <property type="entry name" value="SULFATASE_1"/>
    <property type="match status" value="1"/>
</dbReference>
<keyword evidence="5" id="KW-0732">Signal</keyword>
<dbReference type="AlphaFoldDB" id="F0SFA2"/>
<dbReference type="InterPro" id="IPR000917">
    <property type="entry name" value="Sulfatase_N"/>
</dbReference>
<dbReference type="STRING" id="756272.Plabr_0630"/>
<dbReference type="KEGG" id="pbs:Plabr_0630"/>
<feature type="signal peptide" evidence="5">
    <location>
        <begin position="1"/>
        <end position="23"/>
    </location>
</feature>
<dbReference type="OrthoDB" id="9783154at2"/>
<dbReference type="PANTHER" id="PTHR42693:SF53">
    <property type="entry name" value="ENDO-4-O-SULFATASE"/>
    <property type="match status" value="1"/>
</dbReference>
<dbReference type="InterPro" id="IPR050738">
    <property type="entry name" value="Sulfatase"/>
</dbReference>
<name>F0SFA2_RUBBR</name>
<protein>
    <submittedName>
        <fullName evidence="7">N-acetylgalactosamine-6-sulfatase</fullName>
        <ecNumber evidence="7">3.1.6.4</ecNumber>
    </submittedName>
</protein>
<evidence type="ECO:0000259" key="6">
    <source>
        <dbReference type="Pfam" id="PF00884"/>
    </source>
</evidence>
<dbReference type="GO" id="GO:0046872">
    <property type="term" value="F:metal ion binding"/>
    <property type="evidence" value="ECO:0007669"/>
    <property type="project" value="UniProtKB-KW"/>
</dbReference>
<dbReference type="GO" id="GO:0043890">
    <property type="term" value="F:N-acetylgalactosamine-6-sulfatase activity"/>
    <property type="evidence" value="ECO:0007669"/>
    <property type="project" value="UniProtKB-EC"/>
</dbReference>
<organism evidence="7 8">
    <name type="scientific">Rubinisphaera brasiliensis (strain ATCC 49424 / DSM 5305 / JCM 21570 / IAM 15109 / NBRC 103401 / IFAM 1448)</name>
    <name type="common">Planctomyces brasiliensis</name>
    <dbReference type="NCBI Taxonomy" id="756272"/>
    <lineage>
        <taxon>Bacteria</taxon>
        <taxon>Pseudomonadati</taxon>
        <taxon>Planctomycetota</taxon>
        <taxon>Planctomycetia</taxon>
        <taxon>Planctomycetales</taxon>
        <taxon>Planctomycetaceae</taxon>
        <taxon>Rubinisphaera</taxon>
    </lineage>
</organism>
<keyword evidence="3 7" id="KW-0378">Hydrolase</keyword>
<dbReference type="InterPro" id="IPR017850">
    <property type="entry name" value="Alkaline_phosphatase_core_sf"/>
</dbReference>
<dbReference type="SUPFAM" id="SSF53649">
    <property type="entry name" value="Alkaline phosphatase-like"/>
    <property type="match status" value="1"/>
</dbReference>
<sequence length="502" mass="55979">MRISLVLTLLLGVVVCGVSPAAAKEDAAKLEGTKPNIIVVITDDQGYGPVGAHGHPWIRTPNMDELYSQSTRFTRFLVAPTCSPTRSALMTGRHPMRNGITHTILERERMTLDATTLPQVLAKAGYKSGIFGKWHLGDEDSHQPGNRGFDKVFIHGAGGIGQAYDCSCADAPGNEYFNPVINSNGTFVKTQGYCTNIFFSEALGWIKKQKETDEPFFAYIATNAPHGPFIAPEENEKRFLDLGFTEKEAGFYGMIENIDENLGQLMAKLDAWGLEKDTVLIFMSDNGMTGGGSGRMGKQIGETPSGEKLFPYNAEMKGLKGSPDEGGVRVPFFIRWPGKIEPGQDVDRIAAHIDLYPTLTALAGVSGPKDQVEGRSLLPLVENPKSKWKDRYLFTHCGRWKTGEDPNKYQWQKFAVRNQRYRFVNNNALFDMQKDPGQTKNVIEEHPEVVNKMRAAYDEWWQGTVPMMVNEDAEMSPTRPYHVRYYKQLESSGIPDWTPPAL</sequence>
<evidence type="ECO:0000256" key="1">
    <source>
        <dbReference type="ARBA" id="ARBA00008779"/>
    </source>
</evidence>
<dbReference type="HOGENOM" id="CLU_006332_10_4_0"/>
<dbReference type="EMBL" id="CP002546">
    <property type="protein sequence ID" value="ADY58257.1"/>
    <property type="molecule type" value="Genomic_DNA"/>
</dbReference>
<evidence type="ECO:0000313" key="8">
    <source>
        <dbReference type="Proteomes" id="UP000006860"/>
    </source>
</evidence>
<dbReference type="InterPro" id="IPR024607">
    <property type="entry name" value="Sulfatase_CS"/>
</dbReference>
<evidence type="ECO:0000313" key="7">
    <source>
        <dbReference type="EMBL" id="ADY58257.1"/>
    </source>
</evidence>
<dbReference type="Pfam" id="PF00884">
    <property type="entry name" value="Sulfatase"/>
    <property type="match status" value="1"/>
</dbReference>
<gene>
    <name evidence="7" type="ordered locus">Plabr_0630</name>
</gene>
<dbReference type="Proteomes" id="UP000006860">
    <property type="component" value="Chromosome"/>
</dbReference>
<evidence type="ECO:0000256" key="5">
    <source>
        <dbReference type="SAM" id="SignalP"/>
    </source>
</evidence>
<accession>F0SFA2</accession>
<reference evidence="8" key="1">
    <citation type="submission" date="2011-02" db="EMBL/GenBank/DDBJ databases">
        <title>The complete genome of Planctomyces brasiliensis DSM 5305.</title>
        <authorList>
            <person name="Lucas S."/>
            <person name="Copeland A."/>
            <person name="Lapidus A."/>
            <person name="Bruce D."/>
            <person name="Goodwin L."/>
            <person name="Pitluck S."/>
            <person name="Kyrpides N."/>
            <person name="Mavromatis K."/>
            <person name="Pagani I."/>
            <person name="Ivanova N."/>
            <person name="Ovchinnikova G."/>
            <person name="Lu M."/>
            <person name="Detter J.C."/>
            <person name="Han C."/>
            <person name="Land M."/>
            <person name="Hauser L."/>
            <person name="Markowitz V."/>
            <person name="Cheng J.-F."/>
            <person name="Hugenholtz P."/>
            <person name="Woyke T."/>
            <person name="Wu D."/>
            <person name="Tindall B."/>
            <person name="Pomrenke H.G."/>
            <person name="Brambilla E."/>
            <person name="Klenk H.-P."/>
            <person name="Eisen J.A."/>
        </authorList>
    </citation>
    <scope>NUCLEOTIDE SEQUENCE [LARGE SCALE GENOMIC DNA]</scope>
    <source>
        <strain evidence="8">ATCC 49424 / DSM 5305 / JCM 21570 / NBRC 103401 / IFAM 1448</strain>
    </source>
</reference>
<dbReference type="eggNOG" id="COG3119">
    <property type="taxonomic scope" value="Bacteria"/>
</dbReference>
<dbReference type="CDD" id="cd16146">
    <property type="entry name" value="ARS_like"/>
    <property type="match status" value="1"/>
</dbReference>
<dbReference type="GO" id="GO:0004065">
    <property type="term" value="F:arylsulfatase activity"/>
    <property type="evidence" value="ECO:0007669"/>
    <property type="project" value="TreeGrafter"/>
</dbReference>
<dbReference type="PANTHER" id="PTHR42693">
    <property type="entry name" value="ARYLSULFATASE FAMILY MEMBER"/>
    <property type="match status" value="1"/>
</dbReference>
<proteinExistence type="inferred from homology"/>
<dbReference type="RefSeq" id="WP_013627000.1">
    <property type="nucleotide sequence ID" value="NC_015174.1"/>
</dbReference>